<keyword evidence="12 20" id="KW-0067">ATP-binding</keyword>
<keyword evidence="16" id="KW-0675">Receptor</keyword>
<dbReference type="CDD" id="cd14066">
    <property type="entry name" value="STKc_IRAK"/>
    <property type="match status" value="1"/>
</dbReference>
<dbReference type="GO" id="GO:0030246">
    <property type="term" value="F:carbohydrate binding"/>
    <property type="evidence" value="ECO:0007669"/>
    <property type="project" value="UniProtKB-KW"/>
</dbReference>
<keyword evidence="11" id="KW-0418">Kinase</keyword>
<comment type="catalytic activity">
    <reaction evidence="19">
        <text>L-seryl-[protein] + ATP = O-phospho-L-seryl-[protein] + ADP + H(+)</text>
        <dbReference type="Rhea" id="RHEA:17989"/>
        <dbReference type="Rhea" id="RHEA-COMP:9863"/>
        <dbReference type="Rhea" id="RHEA-COMP:11604"/>
        <dbReference type="ChEBI" id="CHEBI:15378"/>
        <dbReference type="ChEBI" id="CHEBI:29999"/>
        <dbReference type="ChEBI" id="CHEBI:30616"/>
        <dbReference type="ChEBI" id="CHEBI:83421"/>
        <dbReference type="ChEBI" id="CHEBI:456216"/>
        <dbReference type="EC" id="2.7.11.1"/>
    </reaction>
</comment>
<comment type="caution">
    <text evidence="25">The sequence shown here is derived from an EMBL/GenBank/DDBJ whole genome shotgun (WGS) entry which is preliminary data.</text>
</comment>
<dbReference type="PROSITE" id="PS50948">
    <property type="entry name" value="PAN"/>
    <property type="match status" value="1"/>
</dbReference>
<evidence type="ECO:0000256" key="14">
    <source>
        <dbReference type="ARBA" id="ARBA00023136"/>
    </source>
</evidence>
<gene>
    <name evidence="25" type="ORF">Sjap_003507</name>
</gene>
<dbReference type="SMART" id="SM00220">
    <property type="entry name" value="S_TKc"/>
    <property type="match status" value="1"/>
</dbReference>
<dbReference type="Gene3D" id="2.90.10.10">
    <property type="entry name" value="Bulb-type lectin domain"/>
    <property type="match status" value="1"/>
</dbReference>
<evidence type="ECO:0000256" key="10">
    <source>
        <dbReference type="ARBA" id="ARBA00022741"/>
    </source>
</evidence>
<dbReference type="Gene3D" id="3.30.200.20">
    <property type="entry name" value="Phosphorylase Kinase, domain 1"/>
    <property type="match status" value="1"/>
</dbReference>
<dbReference type="InterPro" id="IPR036426">
    <property type="entry name" value="Bulb-type_lectin_dom_sf"/>
</dbReference>
<dbReference type="InterPro" id="IPR003609">
    <property type="entry name" value="Pan_app"/>
</dbReference>
<evidence type="ECO:0000259" key="22">
    <source>
        <dbReference type="PROSITE" id="PS50011"/>
    </source>
</evidence>
<dbReference type="SMART" id="SM00108">
    <property type="entry name" value="B_lectin"/>
    <property type="match status" value="1"/>
</dbReference>
<dbReference type="SUPFAM" id="SSF51110">
    <property type="entry name" value="alpha-D-mannose-specific plant lectins"/>
    <property type="match status" value="1"/>
</dbReference>
<evidence type="ECO:0000256" key="1">
    <source>
        <dbReference type="ARBA" id="ARBA00004251"/>
    </source>
</evidence>
<comment type="subcellular location">
    <subcellularLocation>
        <location evidence="1">Cell membrane</location>
        <topology evidence="1">Single-pass type I membrane protein</topology>
    </subcellularLocation>
</comment>
<comment type="catalytic activity">
    <reaction evidence="18">
        <text>L-threonyl-[protein] + ATP = O-phospho-L-threonyl-[protein] + ADP + H(+)</text>
        <dbReference type="Rhea" id="RHEA:46608"/>
        <dbReference type="Rhea" id="RHEA-COMP:11060"/>
        <dbReference type="Rhea" id="RHEA-COMP:11605"/>
        <dbReference type="ChEBI" id="CHEBI:15378"/>
        <dbReference type="ChEBI" id="CHEBI:30013"/>
        <dbReference type="ChEBI" id="CHEBI:30616"/>
        <dbReference type="ChEBI" id="CHEBI:61977"/>
        <dbReference type="ChEBI" id="CHEBI:456216"/>
        <dbReference type="EC" id="2.7.11.1"/>
    </reaction>
</comment>
<dbReference type="Proteomes" id="UP001417504">
    <property type="component" value="Unassembled WGS sequence"/>
</dbReference>
<dbReference type="PROSITE" id="PS50927">
    <property type="entry name" value="BULB_LECTIN"/>
    <property type="match status" value="1"/>
</dbReference>
<keyword evidence="15" id="KW-1015">Disulfide bond</keyword>
<dbReference type="InterPro" id="IPR017441">
    <property type="entry name" value="Protein_kinase_ATP_BS"/>
</dbReference>
<dbReference type="EC" id="2.7.11.1" evidence="2"/>
<dbReference type="Pfam" id="PF01453">
    <property type="entry name" value="B_lectin"/>
    <property type="match status" value="1"/>
</dbReference>
<dbReference type="InterPro" id="IPR011009">
    <property type="entry name" value="Kinase-like_dom_sf"/>
</dbReference>
<dbReference type="CDD" id="cd00028">
    <property type="entry name" value="B_lectin"/>
    <property type="match status" value="1"/>
</dbReference>
<evidence type="ECO:0000256" key="20">
    <source>
        <dbReference type="PROSITE-ProRule" id="PRU10141"/>
    </source>
</evidence>
<sequence length="1039" mass="116278">MGQVVLILEGLLDANSPPDNRRLQALMEKEGWAGFGRRSAVLEETIGGYLPRFAQSRNLTQLVLVCAAEMNSKPIPAAMLSVIALIFSILSFVPHRSCSATSFADTMLAGQSLTGNRTLVSKGGKFELGFFTPGNSQKYYIGIWFKQVASVQKKKTIVWVANRNKPISTTDLSSSEFKLLEDGQLVLFFMRAMNNYSSEFPIWSANSTTLKRVIDSSFKVVLHDNGNLVVFSLSNGSIMWQSFDHPTNSFLPGAKVGYNNVTNTSQILTSWRNSEDPSEGFYSVKVEPDGSISFIWNRLQKFYNSGVWNGHYLSNFPEMQSGLQFSYDYRTYVNGSYFIYSVSDETPPLHIFIDVSGQLKTAIWQSNTQDWIVVWTKPMPLCQVYGICGALSICNDNNIGPSICQCLPGYEKHNPKDWDLLDYSSGCVRNTSLWCGNKDDFQVMPNTNLSQIVTSANVLVVDDAKKCKSTCLQNCSCNAYAYHTTGGNNKNIRCLLWYGSIVNVRQVVGDTGVDLYIRLAASKDHLLGSRKKFSTIAIVGAVLSGITIFGGIALFFLQRHSKRRSSETQKYAFLTAFRFKDLKIATKNFSDELGSGGFGSVFKGMLPDSTAIAVKKLEGVTQEEKQFRREVSTIGLIHHVNLVRLRGFCSEGAKQMLVYDFMPNGSLERHLFRQNNSKILNWPQRYQIALGTARGLAYLHDECRDCIIHCDIKPENILLDADFSPKIADFGLAKLLGREFSRVLTFARGTVGYLAPEWTTGVSITSKVDVYSYGMMLFELISGRTNLKQANDGRVWFFPTWAAKRVVSEGQSVLSILDDYLDGDANIEELNRAFKVACWCIQEDETQRPSMGRVVQILEGLLDVNHPPNDWHLQVLMASEETSALEKPQILRSFDPGTTFLMPNGEELLSSGEFRESDVDSSTCGGPSVIDEESRDLWFPCQRKYGPILQGALWYLKRYLVGCCRFLSHHFLAEEISNAETLKKIARRLDGWKRGFLSKGGLSLKEFGLQSLGNLMGKARRVEALASFWLRPVCYSSKG</sequence>
<protein>
    <recommendedName>
        <fullName evidence="2">non-specific serine/threonine protein kinase</fullName>
        <ecNumber evidence="2">2.7.11.1</ecNumber>
    </recommendedName>
</protein>
<dbReference type="Pfam" id="PF00954">
    <property type="entry name" value="S_locus_glycop"/>
    <property type="match status" value="1"/>
</dbReference>
<evidence type="ECO:0000256" key="3">
    <source>
        <dbReference type="ARBA" id="ARBA00022475"/>
    </source>
</evidence>
<evidence type="ECO:0000313" key="25">
    <source>
        <dbReference type="EMBL" id="KAK9156027.1"/>
    </source>
</evidence>
<dbReference type="Gene3D" id="1.10.510.10">
    <property type="entry name" value="Transferase(Phosphotransferase) domain 1"/>
    <property type="match status" value="1"/>
</dbReference>
<dbReference type="CDD" id="cd01098">
    <property type="entry name" value="PAN_AP_plant"/>
    <property type="match status" value="1"/>
</dbReference>
<feature type="domain" description="Apple" evidence="24">
    <location>
        <begin position="435"/>
        <end position="520"/>
    </location>
</feature>
<dbReference type="GO" id="GO:0048544">
    <property type="term" value="P:recognition of pollen"/>
    <property type="evidence" value="ECO:0007669"/>
    <property type="project" value="InterPro"/>
</dbReference>
<dbReference type="PANTHER" id="PTHR47974">
    <property type="entry name" value="OS07G0415500 PROTEIN"/>
    <property type="match status" value="1"/>
</dbReference>
<dbReference type="Pfam" id="PF08276">
    <property type="entry name" value="PAN_2"/>
    <property type="match status" value="1"/>
</dbReference>
<reference evidence="25 26" key="1">
    <citation type="submission" date="2024-01" db="EMBL/GenBank/DDBJ databases">
        <title>Genome assemblies of Stephania.</title>
        <authorList>
            <person name="Yang L."/>
        </authorList>
    </citation>
    <scope>NUCLEOTIDE SEQUENCE [LARGE SCALE GENOMIC DNA]</scope>
    <source>
        <strain evidence="25">QJT</strain>
        <tissue evidence="25">Leaf</tissue>
    </source>
</reference>
<keyword evidence="26" id="KW-1185">Reference proteome</keyword>
<evidence type="ECO:0000256" key="2">
    <source>
        <dbReference type="ARBA" id="ARBA00012513"/>
    </source>
</evidence>
<dbReference type="Pfam" id="PF00069">
    <property type="entry name" value="Pkinase"/>
    <property type="match status" value="1"/>
</dbReference>
<evidence type="ECO:0000256" key="19">
    <source>
        <dbReference type="ARBA" id="ARBA00048679"/>
    </source>
</evidence>
<dbReference type="FunFam" id="3.30.200.20:FF:000370">
    <property type="entry name" value="Receptor-like protein kinase 4"/>
    <property type="match status" value="1"/>
</dbReference>
<dbReference type="AlphaFoldDB" id="A0AAP0KNW4"/>
<keyword evidence="14 21" id="KW-0472">Membrane</keyword>
<keyword evidence="13 21" id="KW-1133">Transmembrane helix</keyword>
<keyword evidence="4" id="KW-0723">Serine/threonine-protein kinase</keyword>
<keyword evidence="6" id="KW-0808">Transferase</keyword>
<evidence type="ECO:0000256" key="15">
    <source>
        <dbReference type="ARBA" id="ARBA00023157"/>
    </source>
</evidence>
<evidence type="ECO:0000256" key="4">
    <source>
        <dbReference type="ARBA" id="ARBA00022527"/>
    </source>
</evidence>
<dbReference type="SUPFAM" id="SSF56112">
    <property type="entry name" value="Protein kinase-like (PK-like)"/>
    <property type="match status" value="1"/>
</dbReference>
<feature type="domain" description="Bulb-type lectin" evidence="23">
    <location>
        <begin position="104"/>
        <end position="243"/>
    </location>
</feature>
<feature type="transmembrane region" description="Helical" evidence="21">
    <location>
        <begin position="533"/>
        <end position="557"/>
    </location>
</feature>
<dbReference type="GO" id="GO:0005886">
    <property type="term" value="C:plasma membrane"/>
    <property type="evidence" value="ECO:0007669"/>
    <property type="project" value="UniProtKB-SubCell"/>
</dbReference>
<evidence type="ECO:0000256" key="5">
    <source>
        <dbReference type="ARBA" id="ARBA00022553"/>
    </source>
</evidence>
<dbReference type="FunFam" id="1.10.510.10:FF:000227">
    <property type="entry name" value="Serine/threonine-protein kinase"/>
    <property type="match status" value="1"/>
</dbReference>
<organism evidence="25 26">
    <name type="scientific">Stephania japonica</name>
    <dbReference type="NCBI Taxonomy" id="461633"/>
    <lineage>
        <taxon>Eukaryota</taxon>
        <taxon>Viridiplantae</taxon>
        <taxon>Streptophyta</taxon>
        <taxon>Embryophyta</taxon>
        <taxon>Tracheophyta</taxon>
        <taxon>Spermatophyta</taxon>
        <taxon>Magnoliopsida</taxon>
        <taxon>Ranunculales</taxon>
        <taxon>Menispermaceae</taxon>
        <taxon>Menispermoideae</taxon>
        <taxon>Cissampelideae</taxon>
        <taxon>Stephania</taxon>
    </lineage>
</organism>
<keyword evidence="7 21" id="KW-0812">Transmembrane</keyword>
<evidence type="ECO:0000256" key="6">
    <source>
        <dbReference type="ARBA" id="ARBA00022679"/>
    </source>
</evidence>
<evidence type="ECO:0000313" key="26">
    <source>
        <dbReference type="Proteomes" id="UP001417504"/>
    </source>
</evidence>
<keyword evidence="10 20" id="KW-0547">Nucleotide-binding</keyword>
<keyword evidence="17" id="KW-0325">Glycoprotein</keyword>
<keyword evidence="8" id="KW-0732">Signal</keyword>
<dbReference type="GO" id="GO:0005524">
    <property type="term" value="F:ATP binding"/>
    <property type="evidence" value="ECO:0007669"/>
    <property type="project" value="UniProtKB-UniRule"/>
</dbReference>
<evidence type="ECO:0000256" key="17">
    <source>
        <dbReference type="ARBA" id="ARBA00023180"/>
    </source>
</evidence>
<evidence type="ECO:0000256" key="11">
    <source>
        <dbReference type="ARBA" id="ARBA00022777"/>
    </source>
</evidence>
<evidence type="ECO:0000259" key="24">
    <source>
        <dbReference type="PROSITE" id="PS50948"/>
    </source>
</evidence>
<dbReference type="GO" id="GO:0004674">
    <property type="term" value="F:protein serine/threonine kinase activity"/>
    <property type="evidence" value="ECO:0007669"/>
    <property type="project" value="UniProtKB-KW"/>
</dbReference>
<evidence type="ECO:0000256" key="8">
    <source>
        <dbReference type="ARBA" id="ARBA00022729"/>
    </source>
</evidence>
<dbReference type="InterPro" id="IPR008271">
    <property type="entry name" value="Ser/Thr_kinase_AS"/>
</dbReference>
<evidence type="ECO:0000259" key="23">
    <source>
        <dbReference type="PROSITE" id="PS50927"/>
    </source>
</evidence>
<dbReference type="InterPro" id="IPR000719">
    <property type="entry name" value="Prot_kinase_dom"/>
</dbReference>
<proteinExistence type="predicted"/>
<dbReference type="InterPro" id="IPR001480">
    <property type="entry name" value="Bulb-type_lectin_dom"/>
</dbReference>
<dbReference type="PROSITE" id="PS50011">
    <property type="entry name" value="PROTEIN_KINASE_DOM"/>
    <property type="match status" value="1"/>
</dbReference>
<evidence type="ECO:0000256" key="13">
    <source>
        <dbReference type="ARBA" id="ARBA00022989"/>
    </source>
</evidence>
<evidence type="ECO:0000256" key="18">
    <source>
        <dbReference type="ARBA" id="ARBA00047899"/>
    </source>
</evidence>
<evidence type="ECO:0000256" key="7">
    <source>
        <dbReference type="ARBA" id="ARBA00022692"/>
    </source>
</evidence>
<keyword evidence="3" id="KW-1003">Cell membrane</keyword>
<accession>A0AAP0KNW4</accession>
<feature type="binding site" evidence="20">
    <location>
        <position position="616"/>
    </location>
    <ligand>
        <name>ATP</name>
        <dbReference type="ChEBI" id="CHEBI:30616"/>
    </ligand>
</feature>
<dbReference type="PROSITE" id="PS00107">
    <property type="entry name" value="PROTEIN_KINASE_ATP"/>
    <property type="match status" value="1"/>
</dbReference>
<dbReference type="PANTHER" id="PTHR47974:SF20">
    <property type="entry name" value="RECEPTOR-LIKE SERINE_THREONINE-PROTEIN KINASE"/>
    <property type="match status" value="1"/>
</dbReference>
<evidence type="ECO:0000256" key="21">
    <source>
        <dbReference type="SAM" id="Phobius"/>
    </source>
</evidence>
<keyword evidence="9" id="KW-0430">Lectin</keyword>
<dbReference type="InterPro" id="IPR000858">
    <property type="entry name" value="S_locus_glycoprot_dom"/>
</dbReference>
<name>A0AAP0KNW4_9MAGN</name>
<evidence type="ECO:0000256" key="9">
    <source>
        <dbReference type="ARBA" id="ARBA00022734"/>
    </source>
</evidence>
<dbReference type="SMART" id="SM00473">
    <property type="entry name" value="PAN_AP"/>
    <property type="match status" value="1"/>
</dbReference>
<feature type="domain" description="Protein kinase" evidence="22">
    <location>
        <begin position="587"/>
        <end position="862"/>
    </location>
</feature>
<evidence type="ECO:0000256" key="12">
    <source>
        <dbReference type="ARBA" id="ARBA00022840"/>
    </source>
</evidence>
<dbReference type="EMBL" id="JBBNAE010000001">
    <property type="protein sequence ID" value="KAK9156027.1"/>
    <property type="molecule type" value="Genomic_DNA"/>
</dbReference>
<keyword evidence="5" id="KW-0597">Phosphoprotein</keyword>
<evidence type="ECO:0000256" key="16">
    <source>
        <dbReference type="ARBA" id="ARBA00023170"/>
    </source>
</evidence>
<dbReference type="PROSITE" id="PS00108">
    <property type="entry name" value="PROTEIN_KINASE_ST"/>
    <property type="match status" value="1"/>
</dbReference>